<comment type="caution">
    <text evidence="1">The sequence shown here is derived from an EMBL/GenBank/DDBJ whole genome shotgun (WGS) entry which is preliminary data.</text>
</comment>
<organism evidence="1 2">
    <name type="scientific">Ectobacillus antri</name>
    <dbReference type="NCBI Taxonomy" id="2486280"/>
    <lineage>
        <taxon>Bacteria</taxon>
        <taxon>Bacillati</taxon>
        <taxon>Bacillota</taxon>
        <taxon>Bacilli</taxon>
        <taxon>Bacillales</taxon>
        <taxon>Bacillaceae</taxon>
        <taxon>Ectobacillus</taxon>
    </lineage>
</organism>
<reference evidence="1 2" key="1">
    <citation type="submission" date="2023-04" db="EMBL/GenBank/DDBJ databases">
        <title>Ectobacillus antri isolated from activated sludge.</title>
        <authorList>
            <person name="Yan P."/>
            <person name="Liu X."/>
        </authorList>
    </citation>
    <scope>NUCLEOTIDE SEQUENCE [LARGE SCALE GENOMIC DNA]</scope>
    <source>
        <strain evidence="1 2">C18H</strain>
    </source>
</reference>
<sequence>MMLGLLSIRATEMEYFTEIAKRGHLYNIQVVRFTPTDINPATELVSGFLFHNETQRWKKEIFPIPSYIYDRCFYNSSDASRKARPIVDWLKKRPSTTFLGHGLPDKMQTYAILQKHKTVAHYLPVTETATTESVWDDISKKGEVILKPLQGSQGNGLCRIIMRRKGFEVYIQSVKDVKQELFQTKDELMNWLNITLRRPYVKQPYLSVQDRMGRPFDIRILLQKNEQGKWQEAGRGVRIGDEQSLVSNLNAGSHAFSYSTWKQSYPRRDIALFESDLHTLISAVPAALEKELPPLFEIGIDVAFDRNRAVWLLDVNSKPGRKVLLESNPSCAEGLYRAPLLYCHSLAKGADVL</sequence>
<evidence type="ECO:0000313" key="2">
    <source>
        <dbReference type="Proteomes" id="UP001218246"/>
    </source>
</evidence>
<dbReference type="InterPro" id="IPR026838">
    <property type="entry name" value="YheC/D"/>
</dbReference>
<name>A0ABT6H647_9BACI</name>
<keyword evidence="2" id="KW-1185">Reference proteome</keyword>
<dbReference type="RefSeq" id="WP_278018091.1">
    <property type="nucleotide sequence ID" value="NZ_JARRRY010000003.1"/>
</dbReference>
<gene>
    <name evidence="1" type="ORF">P6P90_07810</name>
</gene>
<evidence type="ECO:0000313" key="1">
    <source>
        <dbReference type="EMBL" id="MDG5753876.1"/>
    </source>
</evidence>
<dbReference type="SUPFAM" id="SSF56059">
    <property type="entry name" value="Glutathione synthetase ATP-binding domain-like"/>
    <property type="match status" value="1"/>
</dbReference>
<proteinExistence type="predicted"/>
<dbReference type="Pfam" id="PF14398">
    <property type="entry name" value="ATPgrasp_YheCD"/>
    <property type="match status" value="1"/>
</dbReference>
<dbReference type="Proteomes" id="UP001218246">
    <property type="component" value="Unassembled WGS sequence"/>
</dbReference>
<dbReference type="EMBL" id="JARULN010000005">
    <property type="protein sequence ID" value="MDG5753876.1"/>
    <property type="molecule type" value="Genomic_DNA"/>
</dbReference>
<accession>A0ABT6H647</accession>
<protein>
    <submittedName>
        <fullName evidence="1">YheC/YheD family protein</fullName>
    </submittedName>
</protein>